<evidence type="ECO:0000313" key="3">
    <source>
        <dbReference type="Proteomes" id="UP000183995"/>
    </source>
</evidence>
<organism evidence="2 3">
    <name type="scientific">Sporobacter termitidis DSM 10068</name>
    <dbReference type="NCBI Taxonomy" id="1123282"/>
    <lineage>
        <taxon>Bacteria</taxon>
        <taxon>Bacillati</taxon>
        <taxon>Bacillota</taxon>
        <taxon>Clostridia</taxon>
        <taxon>Eubacteriales</taxon>
        <taxon>Oscillospiraceae</taxon>
        <taxon>Sporobacter</taxon>
    </lineage>
</organism>
<dbReference type="OrthoDB" id="3035790at2"/>
<accession>A0A1M5TNP5</accession>
<keyword evidence="3" id="KW-1185">Reference proteome</keyword>
<feature type="transmembrane region" description="Helical" evidence="1">
    <location>
        <begin position="130"/>
        <end position="148"/>
    </location>
</feature>
<keyword evidence="1" id="KW-0812">Transmembrane</keyword>
<keyword evidence="1" id="KW-0472">Membrane</keyword>
<gene>
    <name evidence="2" type="ORF">SAMN02745823_00164</name>
</gene>
<dbReference type="Proteomes" id="UP000183995">
    <property type="component" value="Unassembled WGS sequence"/>
</dbReference>
<proteinExistence type="predicted"/>
<reference evidence="2 3" key="1">
    <citation type="submission" date="2016-11" db="EMBL/GenBank/DDBJ databases">
        <authorList>
            <person name="Jaros S."/>
            <person name="Januszkiewicz K."/>
            <person name="Wedrychowicz H."/>
        </authorList>
    </citation>
    <scope>NUCLEOTIDE SEQUENCE [LARGE SCALE GENOMIC DNA]</scope>
    <source>
        <strain evidence="2 3">DSM 10068</strain>
    </source>
</reference>
<keyword evidence="1" id="KW-1133">Transmembrane helix</keyword>
<dbReference type="RefSeq" id="WP_073075749.1">
    <property type="nucleotide sequence ID" value="NZ_FQXV01000001.1"/>
</dbReference>
<name>A0A1M5TNP5_9FIRM</name>
<protein>
    <submittedName>
        <fullName evidence="2">Uncharacterized protein</fullName>
    </submittedName>
</protein>
<evidence type="ECO:0000256" key="1">
    <source>
        <dbReference type="SAM" id="Phobius"/>
    </source>
</evidence>
<dbReference type="AlphaFoldDB" id="A0A1M5TNP5"/>
<dbReference type="EMBL" id="FQXV01000001">
    <property type="protein sequence ID" value="SHH52308.1"/>
    <property type="molecule type" value="Genomic_DNA"/>
</dbReference>
<evidence type="ECO:0000313" key="2">
    <source>
        <dbReference type="EMBL" id="SHH52308.1"/>
    </source>
</evidence>
<sequence>MNITFVVLVLNEEDKIVDAYCRREKLPFAPAIGMKLSVNSRMPLWQTADGMVLDPPIKEIVYNLDDDEVYCLFEVDKELASGYWSKIKNMDSNHELRQFKLHNEIAGRADGEAREPAEARGTHQGMGTTMLLLINLIVPFGLLCYNTIQNIESIF</sequence>